<feature type="transmembrane region" description="Helical" evidence="6">
    <location>
        <begin position="65"/>
        <end position="84"/>
    </location>
</feature>
<dbReference type="PANTHER" id="PTHR32322">
    <property type="entry name" value="INNER MEMBRANE TRANSPORTER"/>
    <property type="match status" value="1"/>
</dbReference>
<evidence type="ECO:0000256" key="2">
    <source>
        <dbReference type="ARBA" id="ARBA00007362"/>
    </source>
</evidence>
<dbReference type="PANTHER" id="PTHR32322:SF2">
    <property type="entry name" value="EAMA DOMAIN-CONTAINING PROTEIN"/>
    <property type="match status" value="1"/>
</dbReference>
<feature type="domain" description="EamA" evidence="7">
    <location>
        <begin position="144"/>
        <end position="277"/>
    </location>
</feature>
<keyword evidence="5 6" id="KW-0472">Membrane</keyword>
<comment type="subcellular location">
    <subcellularLocation>
        <location evidence="1">Membrane</location>
        <topology evidence="1">Multi-pass membrane protein</topology>
    </subcellularLocation>
</comment>
<feature type="transmembrane region" description="Helical" evidence="6">
    <location>
        <begin position="117"/>
        <end position="137"/>
    </location>
</feature>
<organism evidence="8 9">
    <name type="scientific">Serinibacter arcticus</name>
    <dbReference type="NCBI Taxonomy" id="1655435"/>
    <lineage>
        <taxon>Bacteria</taxon>
        <taxon>Bacillati</taxon>
        <taxon>Actinomycetota</taxon>
        <taxon>Actinomycetes</taxon>
        <taxon>Micrococcales</taxon>
        <taxon>Beutenbergiaceae</taxon>
        <taxon>Serinibacter</taxon>
    </lineage>
</organism>
<sequence length="308" mass="31702">MEATWRWILVTAFAPIVWGSTYVVTHTWLPADAPLWGATLRALPAGLVLLLIARQLPRGSWWWRSAVLGVLTVGAFFVLLYIAATTLPSGVASSIMAAAPIAMTLMAWALVSERPSIRALVGSVMGIVGVALIVSMAAAAVNLWGVAASVTAMLMSSFGFVLTKRWRSDAPLIASTAWQVASAGIFLVVVALLVEGAPPALDGPAVAGFAYVSLIATAVAYLAWFAGLKRLPASTVGIIGLLNPVSGVTLGVLVSGERLTLPQALGIALVIAGIAVATVVTGRRSGRSGGRSRAAAGAEVAIEARRAA</sequence>
<accession>A0A4Z1E6F1</accession>
<keyword evidence="4 6" id="KW-1133">Transmembrane helix</keyword>
<evidence type="ECO:0000256" key="5">
    <source>
        <dbReference type="ARBA" id="ARBA00023136"/>
    </source>
</evidence>
<keyword evidence="3 6" id="KW-0812">Transmembrane</keyword>
<dbReference type="Pfam" id="PF00892">
    <property type="entry name" value="EamA"/>
    <property type="match status" value="2"/>
</dbReference>
<dbReference type="AlphaFoldDB" id="A0A4Z1E6F1"/>
<comment type="similarity">
    <text evidence="2">Belongs to the EamA transporter family.</text>
</comment>
<evidence type="ECO:0000256" key="1">
    <source>
        <dbReference type="ARBA" id="ARBA00004141"/>
    </source>
</evidence>
<evidence type="ECO:0000256" key="4">
    <source>
        <dbReference type="ARBA" id="ARBA00022989"/>
    </source>
</evidence>
<feature type="transmembrane region" description="Helical" evidence="6">
    <location>
        <begin position="261"/>
        <end position="282"/>
    </location>
</feature>
<evidence type="ECO:0000313" key="8">
    <source>
        <dbReference type="EMBL" id="TGO06033.1"/>
    </source>
</evidence>
<feature type="transmembrane region" description="Helical" evidence="6">
    <location>
        <begin position="205"/>
        <end position="224"/>
    </location>
</feature>
<gene>
    <name evidence="8" type="ORF">SERN_0225</name>
</gene>
<feature type="transmembrane region" description="Helical" evidence="6">
    <location>
        <begin position="35"/>
        <end position="53"/>
    </location>
</feature>
<feature type="transmembrane region" description="Helical" evidence="6">
    <location>
        <begin position="236"/>
        <end position="255"/>
    </location>
</feature>
<dbReference type="Proteomes" id="UP000297318">
    <property type="component" value="Unassembled WGS sequence"/>
</dbReference>
<comment type="caution">
    <text evidence="8">The sequence shown here is derived from an EMBL/GenBank/DDBJ whole genome shotgun (WGS) entry which is preliminary data.</text>
</comment>
<dbReference type="EMBL" id="RHPJ01000001">
    <property type="protein sequence ID" value="TGO06033.1"/>
    <property type="molecule type" value="Genomic_DNA"/>
</dbReference>
<dbReference type="InterPro" id="IPR050638">
    <property type="entry name" value="AA-Vitamin_Transporters"/>
</dbReference>
<dbReference type="OrthoDB" id="5430053at2"/>
<feature type="transmembrane region" description="Helical" evidence="6">
    <location>
        <begin position="170"/>
        <end position="193"/>
    </location>
</feature>
<keyword evidence="9" id="KW-1185">Reference proteome</keyword>
<dbReference type="InterPro" id="IPR000620">
    <property type="entry name" value="EamA_dom"/>
</dbReference>
<dbReference type="GO" id="GO:0016020">
    <property type="term" value="C:membrane"/>
    <property type="evidence" value="ECO:0007669"/>
    <property type="project" value="UniProtKB-SubCell"/>
</dbReference>
<evidence type="ECO:0000256" key="6">
    <source>
        <dbReference type="SAM" id="Phobius"/>
    </source>
</evidence>
<reference evidence="8 9" key="1">
    <citation type="submission" date="2018-11" db="EMBL/GenBank/DDBJ databases">
        <title>Complete genome sequencing of the Actinobacteria Serinibacter sp. K3-2.</title>
        <authorList>
            <person name="Rakitin A.L."/>
            <person name="Beletsky A.V."/>
            <person name="Mardanov A.V."/>
            <person name="Ravin N.V."/>
            <person name="Gromova A.S."/>
            <person name="Filippova S.N."/>
            <person name="Gal'Chenko V.F."/>
        </authorList>
    </citation>
    <scope>NUCLEOTIDE SEQUENCE [LARGE SCALE GENOMIC DNA]</scope>
    <source>
        <strain evidence="8 9">K3-2</strain>
    </source>
</reference>
<evidence type="ECO:0000256" key="3">
    <source>
        <dbReference type="ARBA" id="ARBA00022692"/>
    </source>
</evidence>
<evidence type="ECO:0000259" key="7">
    <source>
        <dbReference type="Pfam" id="PF00892"/>
    </source>
</evidence>
<name>A0A4Z1E6F1_9MICO</name>
<proteinExistence type="inferred from homology"/>
<dbReference type="InterPro" id="IPR037185">
    <property type="entry name" value="EmrE-like"/>
</dbReference>
<feature type="transmembrane region" description="Helical" evidence="6">
    <location>
        <begin position="90"/>
        <end position="110"/>
    </location>
</feature>
<dbReference type="Gene3D" id="1.10.3730.20">
    <property type="match status" value="2"/>
</dbReference>
<feature type="transmembrane region" description="Helical" evidence="6">
    <location>
        <begin position="7"/>
        <end position="29"/>
    </location>
</feature>
<feature type="domain" description="EamA" evidence="7">
    <location>
        <begin position="6"/>
        <end position="134"/>
    </location>
</feature>
<feature type="transmembrane region" description="Helical" evidence="6">
    <location>
        <begin position="143"/>
        <end position="163"/>
    </location>
</feature>
<protein>
    <submittedName>
        <fullName evidence="8">Permease of the drug/metabolite transporter (DMT) superfamily</fullName>
    </submittedName>
</protein>
<dbReference type="SUPFAM" id="SSF103481">
    <property type="entry name" value="Multidrug resistance efflux transporter EmrE"/>
    <property type="match status" value="2"/>
</dbReference>
<evidence type="ECO:0000313" key="9">
    <source>
        <dbReference type="Proteomes" id="UP000297318"/>
    </source>
</evidence>
<dbReference type="RefSeq" id="WP_135848301.1">
    <property type="nucleotide sequence ID" value="NZ_RHPJ01000001.1"/>
</dbReference>